<dbReference type="KEGG" id="rci:RCIX974"/>
<dbReference type="GO" id="GO:0009035">
    <property type="term" value="F:type I site-specific deoxyribonuclease activity"/>
    <property type="evidence" value="ECO:0007669"/>
    <property type="project" value="UniProtKB-EC"/>
</dbReference>
<keyword evidence="5" id="KW-0378">Hydrolase</keyword>
<protein>
    <submittedName>
        <fullName evidence="5">Type I restriction modification system,specificity subunit</fullName>
        <ecNumber evidence="5">3.1.21.3</ecNumber>
    </submittedName>
</protein>
<dbReference type="Pfam" id="PF01420">
    <property type="entry name" value="Methylase_S"/>
    <property type="match status" value="1"/>
</dbReference>
<dbReference type="SUPFAM" id="SSF116734">
    <property type="entry name" value="DNA methylase specificity domain"/>
    <property type="match status" value="1"/>
</dbReference>
<evidence type="ECO:0000313" key="6">
    <source>
        <dbReference type="Proteomes" id="UP000000663"/>
    </source>
</evidence>
<name>Q0W5N1_METAR</name>
<sequence>MPSNEIPKMSIGNLVVSVKSGISSYYTNGGDLVVPMVNIKDLQDGNIITRSVDKVKIKDTKLLAKNILSKDDIVVSIKGQNYKAAVAGSEHEGYAISSNLIAFTLNDRILPEIVEAYLNSPYGQRELRARASGSTMPGLNTRTLLEVAVPVPPPDKQASIAGYLRLARERRKLLDREQMILEQLKNTIIGDVME</sequence>
<dbReference type="GO" id="GO:0009307">
    <property type="term" value="P:DNA restriction-modification system"/>
    <property type="evidence" value="ECO:0007669"/>
    <property type="project" value="UniProtKB-KW"/>
</dbReference>
<dbReference type="Proteomes" id="UP000000663">
    <property type="component" value="Chromosome"/>
</dbReference>
<reference evidence="5 6" key="1">
    <citation type="journal article" date="2006" name="Science">
        <title>Genome of rice cluster I archaea -- the key methane producers in the rice rhizosphere.</title>
        <authorList>
            <person name="Erkel C."/>
            <person name="Kube M."/>
            <person name="Reinhardt R."/>
            <person name="Liesack W."/>
        </authorList>
    </citation>
    <scope>NUCLEOTIDE SEQUENCE [LARGE SCALE GENOMIC DNA]</scope>
    <source>
        <strain evidence="6">DSM 22066 / NBRC 105507 / MRE50</strain>
    </source>
</reference>
<accession>Q0W5N1</accession>
<dbReference type="STRING" id="351160.RCIX974"/>
<evidence type="ECO:0000259" key="4">
    <source>
        <dbReference type="Pfam" id="PF01420"/>
    </source>
</evidence>
<dbReference type="eggNOG" id="arCOG02626">
    <property type="taxonomic scope" value="Archaea"/>
</dbReference>
<evidence type="ECO:0000313" key="5">
    <source>
        <dbReference type="EMBL" id="CAJ36312.1"/>
    </source>
</evidence>
<keyword evidence="3" id="KW-0238">DNA-binding</keyword>
<organism evidence="5 6">
    <name type="scientific">Methanocella arvoryzae (strain DSM 22066 / NBRC 105507 / MRE50)</name>
    <dbReference type="NCBI Taxonomy" id="351160"/>
    <lineage>
        <taxon>Archaea</taxon>
        <taxon>Methanobacteriati</taxon>
        <taxon>Methanobacteriota</taxon>
        <taxon>Stenosarchaea group</taxon>
        <taxon>Methanomicrobia</taxon>
        <taxon>Methanocellales</taxon>
        <taxon>Methanocellaceae</taxon>
        <taxon>Methanocella</taxon>
    </lineage>
</organism>
<comment type="similarity">
    <text evidence="1">Belongs to the type-I restriction system S methylase family.</text>
</comment>
<proteinExistence type="inferred from homology"/>
<gene>
    <name evidence="5" type="primary">hsdS-3</name>
    <name evidence="5" type="ORF">RCIX974</name>
</gene>
<feature type="domain" description="Type I restriction modification DNA specificity" evidence="4">
    <location>
        <begin position="28"/>
        <end position="164"/>
    </location>
</feature>
<dbReference type="InterPro" id="IPR052021">
    <property type="entry name" value="Type-I_RS_S_subunit"/>
</dbReference>
<dbReference type="AlphaFoldDB" id="Q0W5N1"/>
<dbReference type="Gene3D" id="3.90.220.20">
    <property type="entry name" value="DNA methylase specificity domains"/>
    <property type="match status" value="1"/>
</dbReference>
<dbReference type="EC" id="3.1.21.3" evidence="5"/>
<evidence type="ECO:0000256" key="1">
    <source>
        <dbReference type="ARBA" id="ARBA00010923"/>
    </source>
</evidence>
<dbReference type="InterPro" id="IPR000055">
    <property type="entry name" value="Restrct_endonuc_typeI_TRD"/>
</dbReference>
<dbReference type="PANTHER" id="PTHR30408">
    <property type="entry name" value="TYPE-1 RESTRICTION ENZYME ECOKI SPECIFICITY PROTEIN"/>
    <property type="match status" value="1"/>
</dbReference>
<dbReference type="EMBL" id="AM114193">
    <property type="protein sequence ID" value="CAJ36312.1"/>
    <property type="molecule type" value="Genomic_DNA"/>
</dbReference>
<keyword evidence="2" id="KW-0680">Restriction system</keyword>
<evidence type="ECO:0000256" key="3">
    <source>
        <dbReference type="ARBA" id="ARBA00023125"/>
    </source>
</evidence>
<dbReference type="InterPro" id="IPR044946">
    <property type="entry name" value="Restrct_endonuc_typeI_TRD_sf"/>
</dbReference>
<evidence type="ECO:0000256" key="2">
    <source>
        <dbReference type="ARBA" id="ARBA00022747"/>
    </source>
</evidence>
<dbReference type="REBASE" id="13569">
    <property type="entry name" value="S2.Mar50ORF973P"/>
</dbReference>
<dbReference type="PANTHER" id="PTHR30408:SF12">
    <property type="entry name" value="TYPE I RESTRICTION ENZYME MJAVIII SPECIFICITY SUBUNIT"/>
    <property type="match status" value="1"/>
</dbReference>
<dbReference type="GO" id="GO:0003677">
    <property type="term" value="F:DNA binding"/>
    <property type="evidence" value="ECO:0007669"/>
    <property type="project" value="UniProtKB-KW"/>
</dbReference>
<keyword evidence="6" id="KW-1185">Reference proteome</keyword>